<keyword evidence="2" id="KW-0472">Membrane</keyword>
<protein>
    <submittedName>
        <fullName evidence="3">Uncharacterized protein</fullName>
    </submittedName>
</protein>
<evidence type="ECO:0000313" key="4">
    <source>
        <dbReference type="Proteomes" id="UP001214441"/>
    </source>
</evidence>
<evidence type="ECO:0000256" key="1">
    <source>
        <dbReference type="SAM" id="MobiDB-lite"/>
    </source>
</evidence>
<comment type="caution">
    <text evidence="3">The sequence shown here is derived from an EMBL/GenBank/DDBJ whole genome shotgun (WGS) entry which is preliminary data.</text>
</comment>
<evidence type="ECO:0000256" key="2">
    <source>
        <dbReference type="SAM" id="Phobius"/>
    </source>
</evidence>
<feature type="compositionally biased region" description="Low complexity" evidence="1">
    <location>
        <begin position="232"/>
        <end position="244"/>
    </location>
</feature>
<sequence>MSVAADTRAEAGVGGEPGAGDAPVAGDGASPDVGADRSAGPAADRGGHKGPARTRLRGWTVSWTAGVAQALGGALLLITEFVREDVAGLGQKVRDASQLPGYADGFPRMQASLGEQWWFRLAGDLRDALSFDEPRAALWAAVCAALVVRLNREGPPRTQCFLSLMGALYCLVATASAVPYLALAGAALPFALVLAAVTLAVATRVGQHGLTGEPLTGDSLPGDSLGEEPLSAPGEGPAPTGGEDPSPEPDKAP</sequence>
<keyword evidence="4" id="KW-1185">Reference proteome</keyword>
<feature type="compositionally biased region" description="Low complexity" evidence="1">
    <location>
        <begin position="19"/>
        <end position="29"/>
    </location>
</feature>
<dbReference type="Proteomes" id="UP001214441">
    <property type="component" value="Unassembled WGS sequence"/>
</dbReference>
<feature type="region of interest" description="Disordered" evidence="1">
    <location>
        <begin position="210"/>
        <end position="253"/>
    </location>
</feature>
<keyword evidence="2" id="KW-0812">Transmembrane</keyword>
<gene>
    <name evidence="3" type="ORF">NMN56_022160</name>
</gene>
<proteinExistence type="predicted"/>
<feature type="transmembrane region" description="Helical" evidence="2">
    <location>
        <begin position="187"/>
        <end position="205"/>
    </location>
</feature>
<dbReference type="RefSeq" id="WP_280842678.1">
    <property type="nucleotide sequence ID" value="NZ_JANCPR020000022.1"/>
</dbReference>
<keyword evidence="2" id="KW-1133">Transmembrane helix</keyword>
<reference evidence="3 4" key="1">
    <citation type="submission" date="2023-05" db="EMBL/GenBank/DDBJ databases">
        <title>Streptantibioticus silvisoli sp. nov., acidotolerant actinomycetes 1 from pine litter.</title>
        <authorList>
            <person name="Swiecimska M."/>
            <person name="Golinska P."/>
            <person name="Sangal V."/>
            <person name="Wachnowicz B."/>
            <person name="Goodfellow M."/>
        </authorList>
    </citation>
    <scope>NUCLEOTIDE SEQUENCE [LARGE SCALE GENOMIC DNA]</scope>
    <source>
        <strain evidence="3 4">DSM 42109</strain>
    </source>
</reference>
<feature type="region of interest" description="Disordered" evidence="1">
    <location>
        <begin position="1"/>
        <end position="53"/>
    </location>
</feature>
<dbReference type="EMBL" id="JANCPR020000022">
    <property type="protein sequence ID" value="MDJ1134616.1"/>
    <property type="molecule type" value="Genomic_DNA"/>
</dbReference>
<name>A0ABT6ZZW2_9ACTN</name>
<evidence type="ECO:0000313" key="3">
    <source>
        <dbReference type="EMBL" id="MDJ1134616.1"/>
    </source>
</evidence>
<accession>A0ABT6ZZW2</accession>
<feature type="transmembrane region" description="Helical" evidence="2">
    <location>
        <begin position="160"/>
        <end position="181"/>
    </location>
</feature>
<organism evidence="3 4">
    <name type="scientific">Streptomyces iconiensis</name>
    <dbReference type="NCBI Taxonomy" id="1384038"/>
    <lineage>
        <taxon>Bacteria</taxon>
        <taxon>Bacillati</taxon>
        <taxon>Actinomycetota</taxon>
        <taxon>Actinomycetes</taxon>
        <taxon>Kitasatosporales</taxon>
        <taxon>Streptomycetaceae</taxon>
        <taxon>Streptomyces</taxon>
    </lineage>
</organism>